<dbReference type="EC" id="1.14.12.17" evidence="17"/>
<dbReference type="PROSITE" id="PS01033">
    <property type="entry name" value="GLOBIN"/>
    <property type="match status" value="1"/>
</dbReference>
<dbReference type="Pfam" id="PF00175">
    <property type="entry name" value="NAD_binding_1"/>
    <property type="match status" value="1"/>
</dbReference>
<dbReference type="PROSITE" id="PS51384">
    <property type="entry name" value="FAD_FR"/>
    <property type="match status" value="1"/>
</dbReference>
<comment type="function">
    <text evidence="14 17">Is involved in NO detoxification in an aerobic process, termed nitric oxide dioxygenase (NOD) reaction that utilizes O(2) and NAD(P)H to convert NO to nitrate, which protects the bacterium from various noxious nitrogen compounds. Therefore, plays a central role in the inducible response to nitrosative stress.</text>
</comment>
<evidence type="ECO:0000256" key="14">
    <source>
        <dbReference type="ARBA" id="ARBA00025094"/>
    </source>
</evidence>
<feature type="binding site" description="proximal binding residue" evidence="17">
    <location>
        <position position="87"/>
    </location>
    <ligand>
        <name>heme b</name>
        <dbReference type="ChEBI" id="CHEBI:60344"/>
    </ligand>
    <ligandPart>
        <name>Fe</name>
        <dbReference type="ChEBI" id="CHEBI:18248"/>
    </ligandPart>
</feature>
<comment type="similarity">
    <text evidence="2 17">Belongs to the globin family. Two-domain flavohemoproteins subfamily.</text>
</comment>
<feature type="binding site" evidence="17">
    <location>
        <position position="187"/>
    </location>
    <ligand>
        <name>FAD</name>
        <dbReference type="ChEBI" id="CHEBI:57692"/>
    </ligand>
</feature>
<evidence type="ECO:0000313" key="23">
    <source>
        <dbReference type="Proteomes" id="UP000494205"/>
    </source>
</evidence>
<feature type="binding site" evidence="17">
    <location>
        <begin position="394"/>
        <end position="397"/>
    </location>
    <ligand>
        <name>FAD</name>
        <dbReference type="ChEBI" id="CHEBI:57692"/>
    </ligand>
</feature>
<dbReference type="OrthoDB" id="9801223at2"/>
<evidence type="ECO:0000259" key="19">
    <source>
        <dbReference type="PROSITE" id="PS51384"/>
    </source>
</evidence>
<dbReference type="GO" id="GO:0005344">
    <property type="term" value="F:oxygen carrier activity"/>
    <property type="evidence" value="ECO:0007669"/>
    <property type="project" value="UniProtKB-UniRule"/>
</dbReference>
<keyword evidence="7 17" id="KW-0285">Flavoprotein</keyword>
<comment type="similarity">
    <text evidence="1 17">In the C-terminal section; belongs to the flavoprotein pyridine nucleotide cytochrome reductase family.</text>
</comment>
<keyword evidence="4 17" id="KW-0216">Detoxification</keyword>
<dbReference type="Proteomes" id="UP000235659">
    <property type="component" value="Unassembled WGS sequence"/>
</dbReference>
<dbReference type="GO" id="GO:0071949">
    <property type="term" value="F:FAD binding"/>
    <property type="evidence" value="ECO:0007669"/>
    <property type="project" value="InterPro"/>
</dbReference>
<comment type="catalytic activity">
    <reaction evidence="15 17">
        <text>2 nitric oxide + NADH + 2 O2 = 2 nitrate + NAD(+) + H(+)</text>
        <dbReference type="Rhea" id="RHEA:19469"/>
        <dbReference type="ChEBI" id="CHEBI:15378"/>
        <dbReference type="ChEBI" id="CHEBI:15379"/>
        <dbReference type="ChEBI" id="CHEBI:16480"/>
        <dbReference type="ChEBI" id="CHEBI:17632"/>
        <dbReference type="ChEBI" id="CHEBI:57540"/>
        <dbReference type="ChEBI" id="CHEBI:57945"/>
        <dbReference type="EC" id="1.14.12.17"/>
    </reaction>
</comment>
<dbReference type="CDD" id="cd06184">
    <property type="entry name" value="flavohem_like_fad_nad_binding"/>
    <property type="match status" value="1"/>
</dbReference>
<evidence type="ECO:0000256" key="1">
    <source>
        <dbReference type="ARBA" id="ARBA00006401"/>
    </source>
</evidence>
<dbReference type="NCBIfam" id="NF009805">
    <property type="entry name" value="PRK13289.1"/>
    <property type="match status" value="1"/>
</dbReference>
<comment type="cofactor">
    <cofactor evidence="17">
        <name>heme b</name>
        <dbReference type="ChEBI" id="CHEBI:60344"/>
    </cofactor>
    <text evidence="17">Binds 1 heme b (iron(II)-protoporphyrin IX) group per subunit.</text>
</comment>
<dbReference type="SUPFAM" id="SSF52343">
    <property type="entry name" value="Ferredoxin reductase-like, C-terminal NADP-linked domain"/>
    <property type="match status" value="1"/>
</dbReference>
<dbReference type="Gene3D" id="3.40.50.80">
    <property type="entry name" value="Nucleotide-binding domain of ferredoxin-NADP reductase (FNR) module"/>
    <property type="match status" value="1"/>
</dbReference>
<dbReference type="SUPFAM" id="SSF46458">
    <property type="entry name" value="Globin-like"/>
    <property type="match status" value="1"/>
</dbReference>
<evidence type="ECO:0000256" key="2">
    <source>
        <dbReference type="ARBA" id="ARBA00008414"/>
    </source>
</evidence>
<dbReference type="EMBL" id="PNXY01000001">
    <property type="protein sequence ID" value="PMS34338.1"/>
    <property type="molecule type" value="Genomic_DNA"/>
</dbReference>
<evidence type="ECO:0000256" key="10">
    <source>
        <dbReference type="ARBA" id="ARBA00022857"/>
    </source>
</evidence>
<dbReference type="InterPro" id="IPR017938">
    <property type="entry name" value="Riboflavin_synthase-like_b-brl"/>
</dbReference>
<dbReference type="PRINTS" id="PR00406">
    <property type="entry name" value="CYTB5RDTASE"/>
</dbReference>
<evidence type="ECO:0000256" key="17">
    <source>
        <dbReference type="HAMAP-Rule" id="MF_01252"/>
    </source>
</evidence>
<dbReference type="GO" id="GO:0020037">
    <property type="term" value="F:heme binding"/>
    <property type="evidence" value="ECO:0007669"/>
    <property type="project" value="InterPro"/>
</dbReference>
<evidence type="ECO:0000256" key="5">
    <source>
        <dbReference type="ARBA" id="ARBA00022617"/>
    </source>
</evidence>
<gene>
    <name evidence="20" type="primary">hmp_1</name>
    <name evidence="17" type="synonym">hmp</name>
    <name evidence="21" type="ORF">C0Z16_01940</name>
    <name evidence="20" type="ORF">LMG27174_00387</name>
</gene>
<keyword evidence="22" id="KW-1185">Reference proteome</keyword>
<dbReference type="GO" id="GO:0009636">
    <property type="term" value="P:response to toxic substance"/>
    <property type="evidence" value="ECO:0007669"/>
    <property type="project" value="UniProtKB-KW"/>
</dbReference>
<dbReference type="InterPro" id="IPR039261">
    <property type="entry name" value="FNR_nucleotide-bd"/>
</dbReference>
<comment type="catalytic activity">
    <reaction evidence="16 17">
        <text>2 nitric oxide + NADPH + 2 O2 = 2 nitrate + NADP(+) + H(+)</text>
        <dbReference type="Rhea" id="RHEA:19465"/>
        <dbReference type="ChEBI" id="CHEBI:15378"/>
        <dbReference type="ChEBI" id="CHEBI:15379"/>
        <dbReference type="ChEBI" id="CHEBI:16480"/>
        <dbReference type="ChEBI" id="CHEBI:17632"/>
        <dbReference type="ChEBI" id="CHEBI:57783"/>
        <dbReference type="ChEBI" id="CHEBI:58349"/>
        <dbReference type="EC" id="1.14.12.17"/>
    </reaction>
</comment>
<dbReference type="SUPFAM" id="SSF63380">
    <property type="entry name" value="Riboflavin synthase domain-like"/>
    <property type="match status" value="1"/>
</dbReference>
<name>A0A2N7WXU8_9BURK</name>
<keyword evidence="12 17" id="KW-0408">Iron</keyword>
<comment type="cofactor">
    <cofactor evidence="17">
        <name>FAD</name>
        <dbReference type="ChEBI" id="CHEBI:57692"/>
    </cofactor>
    <text evidence="17">Binds 1 FAD per subunit.</text>
</comment>
<dbReference type="InterPro" id="IPR017927">
    <property type="entry name" value="FAD-bd_FR_type"/>
</dbReference>
<dbReference type="InterPro" id="IPR012292">
    <property type="entry name" value="Globin/Proto"/>
</dbReference>
<evidence type="ECO:0000256" key="4">
    <source>
        <dbReference type="ARBA" id="ARBA00022575"/>
    </source>
</evidence>
<evidence type="ECO:0000256" key="7">
    <source>
        <dbReference type="ARBA" id="ARBA00022630"/>
    </source>
</evidence>
<dbReference type="GO" id="GO:0071500">
    <property type="term" value="P:cellular response to nitrosative stress"/>
    <property type="evidence" value="ECO:0007669"/>
    <property type="project" value="TreeGrafter"/>
</dbReference>
<keyword evidence="8 17" id="KW-0479">Metal-binding</keyword>
<keyword evidence="11 17" id="KW-0560">Oxidoreductase</keyword>
<evidence type="ECO:0000256" key="16">
    <source>
        <dbReference type="ARBA" id="ARBA00049433"/>
    </source>
</evidence>
<feature type="site" description="Influences the redox potential of the prosthetic heme and FAD groups" evidence="17">
    <location>
        <position position="393"/>
    </location>
</feature>
<dbReference type="Proteomes" id="UP000494205">
    <property type="component" value="Unassembled WGS sequence"/>
</dbReference>
<evidence type="ECO:0000256" key="9">
    <source>
        <dbReference type="ARBA" id="ARBA00022827"/>
    </source>
</evidence>
<dbReference type="InterPro" id="IPR009050">
    <property type="entry name" value="Globin-like_sf"/>
</dbReference>
<dbReference type="FunFam" id="1.10.490.10:FF:000003">
    <property type="entry name" value="Flavohemoprotein"/>
    <property type="match status" value="1"/>
</dbReference>
<feature type="binding site" evidence="17">
    <location>
        <begin position="203"/>
        <end position="206"/>
    </location>
    <ligand>
        <name>FAD</name>
        <dbReference type="ChEBI" id="CHEBI:57692"/>
    </ligand>
</feature>
<evidence type="ECO:0000256" key="15">
    <source>
        <dbReference type="ARBA" id="ARBA00048649"/>
    </source>
</evidence>
<evidence type="ECO:0000256" key="13">
    <source>
        <dbReference type="ARBA" id="ARBA00023027"/>
    </source>
</evidence>
<proteinExistence type="inferred from homology"/>
<organism evidence="20 23">
    <name type="scientific">Paraburkholderia rhynchosiae</name>
    <dbReference type="NCBI Taxonomy" id="487049"/>
    <lineage>
        <taxon>Bacteria</taxon>
        <taxon>Pseudomonadati</taxon>
        <taxon>Pseudomonadota</taxon>
        <taxon>Betaproteobacteria</taxon>
        <taxon>Burkholderiales</taxon>
        <taxon>Burkholderiaceae</taxon>
        <taxon>Paraburkholderia</taxon>
    </lineage>
</organism>
<evidence type="ECO:0000313" key="20">
    <source>
        <dbReference type="EMBL" id="CAB3639318.1"/>
    </source>
</evidence>
<feature type="active site" description="Charge relay system" evidence="17">
    <location>
        <position position="97"/>
    </location>
</feature>
<reference evidence="20 23" key="2">
    <citation type="submission" date="2020-04" db="EMBL/GenBank/DDBJ databases">
        <authorList>
            <person name="De Canck E."/>
        </authorList>
    </citation>
    <scope>NUCLEOTIDE SEQUENCE [LARGE SCALE GENOMIC DNA]</scope>
    <source>
        <strain evidence="20 23">LMG 27174</strain>
    </source>
</reference>
<dbReference type="FunFam" id="2.40.30.10:FF:000034">
    <property type="entry name" value="Flavohemoprotein"/>
    <property type="match status" value="1"/>
</dbReference>
<keyword evidence="13 17" id="KW-0520">NAD</keyword>
<keyword evidence="10 17" id="KW-0521">NADP</keyword>
<accession>A0A2N7WXU8</accession>
<feature type="region of interest" description="Reductase" evidence="17">
    <location>
        <begin position="148"/>
        <end position="401"/>
    </location>
</feature>
<dbReference type="Gene3D" id="1.10.490.10">
    <property type="entry name" value="Globins"/>
    <property type="match status" value="1"/>
</dbReference>
<evidence type="ECO:0000259" key="18">
    <source>
        <dbReference type="PROSITE" id="PS01033"/>
    </source>
</evidence>
<dbReference type="GO" id="GO:0046210">
    <property type="term" value="P:nitric oxide catabolic process"/>
    <property type="evidence" value="ECO:0007669"/>
    <property type="project" value="TreeGrafter"/>
</dbReference>
<protein>
    <recommendedName>
        <fullName evidence="17">Flavohemoprotein</fullName>
    </recommendedName>
    <alternativeName>
        <fullName evidence="17">Flavohemoglobin</fullName>
    </alternativeName>
    <alternativeName>
        <fullName evidence="17">Hemoglobin-like protein</fullName>
    </alternativeName>
    <alternativeName>
        <fullName evidence="17">Nitric oxide dioxygenase</fullName>
        <shortName evidence="17">NO oxygenase</shortName>
        <shortName evidence="17">NOD</shortName>
        <ecNumber evidence="17">1.14.12.17</ecNumber>
    </alternativeName>
</protein>
<keyword evidence="5 17" id="KW-0349">Heme</keyword>
<dbReference type="GO" id="GO:0046872">
    <property type="term" value="F:metal ion binding"/>
    <property type="evidence" value="ECO:0007669"/>
    <property type="project" value="UniProtKB-KW"/>
</dbReference>
<dbReference type="InterPro" id="IPR001433">
    <property type="entry name" value="OxRdtase_FAD/NAD-bd"/>
</dbReference>
<evidence type="ECO:0000313" key="21">
    <source>
        <dbReference type="EMBL" id="PMS34338.1"/>
    </source>
</evidence>
<reference evidence="21 22" key="1">
    <citation type="submission" date="2018-01" db="EMBL/GenBank/DDBJ databases">
        <title>Whole genome analyses suggest that Burkholderia sensu lato contains two further novel genera in the rhizoxinica-symbiotica group Mycetohabitans gen. nov., and Trinickia gen. nov.: implications for the evolution of diazotrophy and nodulation in the Burkholderiaceae.</title>
        <authorList>
            <person name="Estrada-de los Santos P."/>
            <person name="Palmer M."/>
            <person name="Chavez-Ramirez B."/>
            <person name="Beukes C."/>
            <person name="Steenkamp E.T."/>
            <person name="Hirsch A.M."/>
            <person name="Manyaka P."/>
            <person name="Maluk M."/>
            <person name="Lafos M."/>
            <person name="Crook M."/>
            <person name="Gross E."/>
            <person name="Simon M.F."/>
            <person name="Bueno dos Reis Junior F."/>
            <person name="Poole P.S."/>
            <person name="Venter S.N."/>
            <person name="James E.K."/>
        </authorList>
    </citation>
    <scope>NUCLEOTIDE SEQUENCE [LARGE SCALE GENOMIC DNA]</scope>
    <source>
        <strain evidence="21 22">WSM 3937</strain>
    </source>
</reference>
<feature type="site" description="Involved in heme-bound ligand stabilization and O-O bond activation" evidence="17">
    <location>
        <position position="31"/>
    </location>
</feature>
<dbReference type="HAMAP" id="MF_01252">
    <property type="entry name" value="Hmp"/>
    <property type="match status" value="1"/>
</dbReference>
<dbReference type="InterPro" id="IPR023950">
    <property type="entry name" value="Hmp"/>
</dbReference>
<dbReference type="RefSeq" id="WP_102630536.1">
    <property type="nucleotide sequence ID" value="NZ_CADIJZ010000001.1"/>
</dbReference>
<evidence type="ECO:0000256" key="12">
    <source>
        <dbReference type="ARBA" id="ARBA00023004"/>
    </source>
</evidence>
<dbReference type="FunFam" id="3.40.50.80:FF:000010">
    <property type="entry name" value="Flavohemoprotein"/>
    <property type="match status" value="1"/>
</dbReference>
<evidence type="ECO:0000256" key="11">
    <source>
        <dbReference type="ARBA" id="ARBA00023002"/>
    </source>
</evidence>
<dbReference type="Gene3D" id="2.40.30.10">
    <property type="entry name" value="Translation factors"/>
    <property type="match status" value="1"/>
</dbReference>
<keyword evidence="9 17" id="KW-0274">FAD</keyword>
<sequence length="401" mass="43697">MTALTADQIARVKATVPVLAEHGTTITRHFYKRMFAHHPELKNLFNQTHQQSGNQPETLARAVYAYAANIDNLGALGPTVSRIANKHASLNIRPEHYPIVGRHLLGAIVDVLGDAVDQPTLDAWEVAYGQLANIFVGTEAKLYEGAAWSGFRPFKVARKQVESDEITSFYLTPADGSAACDFEPGQYVSVKRFVDKLGVDQPRQYSMSDAPHGKWLRISVKREDGREDAAPGHVSNLLHAGVEEGAVVHVSAPMGDFTLDRKKTTPVVLMSGGVGVTPMTSMLSTLVADGSERSVTFVHACRNSRVHAFRQWLNETVAAHSNLTRAVSYEAVETGDRQGVDYDFEGRLDVTKIADRIIVPDADYYICGPVPFMRAQSDALAALGVDAARIHTEVFGSGAVE</sequence>
<dbReference type="Pfam" id="PF00042">
    <property type="entry name" value="Globin"/>
    <property type="match status" value="1"/>
</dbReference>
<keyword evidence="6 17" id="KW-0561">Oxygen transport</keyword>
<evidence type="ECO:0000256" key="8">
    <source>
        <dbReference type="ARBA" id="ARBA00022723"/>
    </source>
</evidence>
<evidence type="ECO:0000256" key="3">
    <source>
        <dbReference type="ARBA" id="ARBA00022448"/>
    </source>
</evidence>
<feature type="active site" description="Charge relay system" evidence="17">
    <location>
        <position position="139"/>
    </location>
</feature>
<feature type="domain" description="FAD-binding FR-type" evidence="19">
    <location>
        <begin position="149"/>
        <end position="260"/>
    </location>
</feature>
<dbReference type="GO" id="GO:0008941">
    <property type="term" value="F:nitric oxide dioxygenase NAD(P)H activity"/>
    <property type="evidence" value="ECO:0007669"/>
    <property type="project" value="UniProtKB-UniRule"/>
</dbReference>
<dbReference type="CDD" id="cd08922">
    <property type="entry name" value="FHb-globin"/>
    <property type="match status" value="1"/>
</dbReference>
<dbReference type="PANTHER" id="PTHR43396:SF9">
    <property type="entry name" value="NITRIC OXIDE DIOXYGENASE"/>
    <property type="match status" value="1"/>
</dbReference>
<evidence type="ECO:0000313" key="22">
    <source>
        <dbReference type="Proteomes" id="UP000235659"/>
    </source>
</evidence>
<dbReference type="InterPro" id="IPR000971">
    <property type="entry name" value="Globin"/>
</dbReference>
<dbReference type="PANTHER" id="PTHR43396">
    <property type="entry name" value="FLAVOHEMOPROTEIN"/>
    <property type="match status" value="1"/>
</dbReference>
<dbReference type="EMBL" id="CADIJZ010000001">
    <property type="protein sequence ID" value="CAB3639318.1"/>
    <property type="molecule type" value="Genomic_DNA"/>
</dbReference>
<dbReference type="AlphaFoldDB" id="A0A2N7WXU8"/>
<feature type="site" description="Influences the redox potential of the prosthetic heme and FAD groups" evidence="17">
    <location>
        <position position="86"/>
    </location>
</feature>
<feature type="binding site" evidence="17">
    <location>
        <begin position="273"/>
        <end position="278"/>
    </location>
    <ligand>
        <name>NADP(+)</name>
        <dbReference type="ChEBI" id="CHEBI:58349"/>
    </ligand>
</feature>
<evidence type="ECO:0000256" key="6">
    <source>
        <dbReference type="ARBA" id="ARBA00022621"/>
    </source>
</evidence>
<keyword evidence="3 17" id="KW-0813">Transport</keyword>
<dbReference type="GO" id="GO:0019825">
    <property type="term" value="F:oxygen binding"/>
    <property type="evidence" value="ECO:0007669"/>
    <property type="project" value="InterPro"/>
</dbReference>
<feature type="domain" description="Globin" evidence="18">
    <location>
        <begin position="3"/>
        <end position="140"/>
    </location>
</feature>
<comment type="domain">
    <text evidence="17">Consists of two distinct domains; an N-terminal heme-containing oxygen-binding domain and a C-terminal reductase domain with binding sites for FAD and NAD(P)H.</text>
</comment>